<evidence type="ECO:0000256" key="1">
    <source>
        <dbReference type="SAM" id="SignalP"/>
    </source>
</evidence>
<name>A0A1W2AQV0_9BACT</name>
<dbReference type="OrthoDB" id="5420652at2"/>
<proteinExistence type="predicted"/>
<dbReference type="RefSeq" id="WP_084067875.1">
    <property type="nucleotide sequence ID" value="NZ_FWXY01000006.1"/>
</dbReference>
<dbReference type="InterPro" id="IPR004010">
    <property type="entry name" value="Double_Cache_2"/>
</dbReference>
<sequence>MKKAFLFSLVLFVGFCLATSSFAADKKEIEKAVSSVVLAGVYNDTACKAKAPEGLYIFVMKTDGKLLVHPSKDAIKDLSTTKYKVIYDELIKATSDGLWVQYQWKGKEKNTFVKKHGDKIVGCGY</sequence>
<keyword evidence="1" id="KW-0732">Signal</keyword>
<evidence type="ECO:0000313" key="4">
    <source>
        <dbReference type="Proteomes" id="UP000192418"/>
    </source>
</evidence>
<feature type="chain" id="PRO_5012484165" evidence="1">
    <location>
        <begin position="24"/>
        <end position="125"/>
    </location>
</feature>
<reference evidence="3 4" key="1">
    <citation type="submission" date="2017-04" db="EMBL/GenBank/DDBJ databases">
        <authorList>
            <person name="Afonso C.L."/>
            <person name="Miller P.J."/>
            <person name="Scott M.A."/>
            <person name="Spackman E."/>
            <person name="Goraichik I."/>
            <person name="Dimitrov K.M."/>
            <person name="Suarez D.L."/>
            <person name="Swayne D.E."/>
        </authorList>
    </citation>
    <scope>NUCLEOTIDE SEQUENCE [LARGE SCALE GENOMIC DNA]</scope>
    <source>
        <strain evidence="3 4">DSM 3385</strain>
    </source>
</reference>
<dbReference type="Pfam" id="PF08269">
    <property type="entry name" value="dCache_2"/>
    <property type="match status" value="1"/>
</dbReference>
<feature type="domain" description="Double Cache" evidence="2">
    <location>
        <begin position="53"/>
        <end position="115"/>
    </location>
</feature>
<feature type="signal peptide" evidence="1">
    <location>
        <begin position="1"/>
        <end position="23"/>
    </location>
</feature>
<organism evidence="3 4">
    <name type="scientific">Desulfocicer vacuolatum DSM 3385</name>
    <dbReference type="NCBI Taxonomy" id="1121400"/>
    <lineage>
        <taxon>Bacteria</taxon>
        <taxon>Pseudomonadati</taxon>
        <taxon>Thermodesulfobacteriota</taxon>
        <taxon>Desulfobacteria</taxon>
        <taxon>Desulfobacterales</taxon>
        <taxon>Desulfobacteraceae</taxon>
        <taxon>Desulfocicer</taxon>
    </lineage>
</organism>
<gene>
    <name evidence="3" type="ORF">SAMN02746065_10635</name>
</gene>
<evidence type="ECO:0000313" key="3">
    <source>
        <dbReference type="EMBL" id="SMC63119.1"/>
    </source>
</evidence>
<dbReference type="Proteomes" id="UP000192418">
    <property type="component" value="Unassembled WGS sequence"/>
</dbReference>
<protein>
    <submittedName>
        <fullName evidence="3">Cache domain-containing protein</fullName>
    </submittedName>
</protein>
<dbReference type="EMBL" id="FWXY01000006">
    <property type="protein sequence ID" value="SMC63119.1"/>
    <property type="molecule type" value="Genomic_DNA"/>
</dbReference>
<keyword evidence="4" id="KW-1185">Reference proteome</keyword>
<accession>A0A1W2AQV0</accession>
<dbReference type="AlphaFoldDB" id="A0A1W2AQV0"/>
<dbReference type="Gene3D" id="3.30.450.20">
    <property type="entry name" value="PAS domain"/>
    <property type="match status" value="1"/>
</dbReference>
<evidence type="ECO:0000259" key="2">
    <source>
        <dbReference type="Pfam" id="PF08269"/>
    </source>
</evidence>